<accession>A0A837RFB7</accession>
<evidence type="ECO:0000259" key="2">
    <source>
        <dbReference type="Pfam" id="PF13731"/>
    </source>
</evidence>
<protein>
    <submittedName>
        <fullName evidence="3">Extracellular protein</fullName>
    </submittedName>
</protein>
<keyword evidence="1" id="KW-0732">Signal</keyword>
<sequence>MRTFKVMTGLSSGVTLLSLALMPLAALAAGPGTADGNLTTVSTGYVADSTGNAEALSNAQFTVMPGELTLNAVPNIALGSTNVKNIASGPTTLNATSGNTSGGAGYDGNGRGNLNISDYRGNHAGWSLTVGMGPFSAGAATIDTATLNLNMTKGTVDNTDTSAPSALSLSQSTVTNGWVASPATLWSASAATGEGDNTATTATSSNLQVAKQSNVSAGTYSATLYWTLQNAPAAAAAPKAAS</sequence>
<dbReference type="GeneID" id="49394336"/>
<comment type="caution">
    <text evidence="3">The sequence shown here is derived from an EMBL/GenBank/DDBJ whole genome shotgun (WGS) entry which is preliminary data.</text>
</comment>
<dbReference type="InterPro" id="IPR027994">
    <property type="entry name" value="WxL_dom"/>
</dbReference>
<evidence type="ECO:0000256" key="1">
    <source>
        <dbReference type="SAM" id="SignalP"/>
    </source>
</evidence>
<dbReference type="RefSeq" id="WP_050338412.1">
    <property type="nucleotide sequence ID" value="NZ_AZCU01000002.1"/>
</dbReference>
<evidence type="ECO:0000313" key="3">
    <source>
        <dbReference type="EMBL" id="KRK26780.1"/>
    </source>
</evidence>
<feature type="chain" id="PRO_5032649820" evidence="1">
    <location>
        <begin position="29"/>
        <end position="242"/>
    </location>
</feature>
<dbReference type="EMBL" id="AZCU01000002">
    <property type="protein sequence ID" value="KRK26780.1"/>
    <property type="molecule type" value="Genomic_DNA"/>
</dbReference>
<dbReference type="Pfam" id="PF13731">
    <property type="entry name" value="WxL"/>
    <property type="match status" value="1"/>
</dbReference>
<proteinExistence type="predicted"/>
<name>A0A837RFB7_LACPE</name>
<feature type="domain" description="WxL" evidence="2">
    <location>
        <begin position="64"/>
        <end position="232"/>
    </location>
</feature>
<dbReference type="Proteomes" id="UP000051020">
    <property type="component" value="Unassembled WGS sequence"/>
</dbReference>
<feature type="signal peptide" evidence="1">
    <location>
        <begin position="1"/>
        <end position="28"/>
    </location>
</feature>
<dbReference type="AlphaFoldDB" id="A0A837RFB7"/>
<reference evidence="3 4" key="1">
    <citation type="journal article" date="2015" name="Genome Announc.">
        <title>Expanding the biotechnology potential of lactobacilli through comparative genomics of 213 strains and associated genera.</title>
        <authorList>
            <person name="Sun Z."/>
            <person name="Harris H.M."/>
            <person name="McCann A."/>
            <person name="Guo C."/>
            <person name="Argimon S."/>
            <person name="Zhang W."/>
            <person name="Yang X."/>
            <person name="Jeffery I.B."/>
            <person name="Cooney J.C."/>
            <person name="Kagawa T.F."/>
            <person name="Liu W."/>
            <person name="Song Y."/>
            <person name="Salvetti E."/>
            <person name="Wrobel A."/>
            <person name="Rasinkangas P."/>
            <person name="Parkhill J."/>
            <person name="Rea M.C."/>
            <person name="O'Sullivan O."/>
            <person name="Ritari J."/>
            <person name="Douillard F.P."/>
            <person name="Paul Ross R."/>
            <person name="Yang R."/>
            <person name="Briner A.E."/>
            <person name="Felis G.E."/>
            <person name="de Vos W.M."/>
            <person name="Barrangou R."/>
            <person name="Klaenhammer T.R."/>
            <person name="Caufield P.W."/>
            <person name="Cui Y."/>
            <person name="Zhang H."/>
            <person name="O'Toole P.W."/>
        </authorList>
    </citation>
    <scope>NUCLEOTIDE SEQUENCE [LARGE SCALE GENOMIC DNA]</scope>
    <source>
        <strain evidence="3 4">DSM 20314</strain>
    </source>
</reference>
<gene>
    <name evidence="3" type="ORF">FD24_GL001591</name>
</gene>
<evidence type="ECO:0000313" key="4">
    <source>
        <dbReference type="Proteomes" id="UP000051020"/>
    </source>
</evidence>
<organism evidence="3 4">
    <name type="scientific">Lactiplantibacillus pentosus DSM 20314</name>
    <dbReference type="NCBI Taxonomy" id="1423791"/>
    <lineage>
        <taxon>Bacteria</taxon>
        <taxon>Bacillati</taxon>
        <taxon>Bacillota</taxon>
        <taxon>Bacilli</taxon>
        <taxon>Lactobacillales</taxon>
        <taxon>Lactobacillaceae</taxon>
        <taxon>Lactiplantibacillus</taxon>
    </lineage>
</organism>